<sequence length="857" mass="99626">MNYSGELLVIRRKWWLTVLFFIGMLQGFAQTPQVVLSGTVKDASNGNPINNASIYVPGYKGVISTDSSGAFRVTIDHYFKQITIALVGYKRQIVNITQGKESGLDISLYSTENDLNNVTVSTKKRAKYRNKDNPAVELIRKVVANKDKNRPEHYDYVQYEKYEKLQVSLSRFSEKMANSKLLRNYHFLFENVDTTKIEGKSLVPVYLEEKISDEYYRKNPYKKKVFVKGDQKVNYGEFIDNNGVSTYLNRLYQDIDIYDNSISLFTNQFVSPISNAAPDLYMFFIRDTVELEGKKLVKLYFTPRNTNDLLFRGTMWITLDGNYAVQKLEMFTSKNINLNFVREMKIEQSFEKNPDGRFHLSKSDVMAEAGLSRNGKTNGIYGERSVSFKDYVIDSAKDDKFYEGASEVVAENSAAQTDSFWQEHRHDTLSRAEAKVYHNIDSLRNMTSYKRMMDIANLLFVGYKSFGKFEIGPANAFYSFNPVEGFRLRFGGRTTPLLSKRIYFETYGAYGFKDKKWKGYLGVTYSINNKSIYEFPLNYIRASVQRETSIPGQNLAFVQEDNFLLSFKRGNNDKWLYNDYYKLDYVHELANHLSYTFGFKYWKQTPAGQIQYIKASDGQNVDNITTSEVNASIRWAPHEQFYNNKVYRLPIINKYPILTFMYSRGIKGLFNGEYSYNRFDLRIDKRAYMSWLGYSDLVITGSYLTGQLPYPLLDIHHANQTYAYQLDSYNMMNFLEFVNDHYVALSIDHHFNGLLFNRIPLFRKLKWREVLEAKVIYGGVRDENDPSKNANVYKYPSDPVTGAPTTFTMNGRPYIEGGIGITNIFRVIRVDLVKRFTYLENPDIATWGIRVRYKFDF</sequence>
<comment type="caution">
    <text evidence="1">The sequence shown here is derived from an EMBL/GenBank/DDBJ whole genome shotgun (WGS) entry which is preliminary data.</text>
</comment>
<organism evidence="1 2">
    <name type="scientific">Deminuibacter soli</name>
    <dbReference type="NCBI Taxonomy" id="2291815"/>
    <lineage>
        <taxon>Bacteria</taxon>
        <taxon>Pseudomonadati</taxon>
        <taxon>Bacteroidota</taxon>
        <taxon>Chitinophagia</taxon>
        <taxon>Chitinophagales</taxon>
        <taxon>Chitinophagaceae</taxon>
        <taxon>Deminuibacter</taxon>
    </lineage>
</organism>
<accession>A0A3E1NIC0</accession>
<reference evidence="1 2" key="1">
    <citation type="submission" date="2018-08" db="EMBL/GenBank/DDBJ databases">
        <title>Chitinophagaceae sp. K23C18032701, a novel bacterium isolated from forest soil.</title>
        <authorList>
            <person name="Wang C."/>
        </authorList>
    </citation>
    <scope>NUCLEOTIDE SEQUENCE [LARGE SCALE GENOMIC DNA]</scope>
    <source>
        <strain evidence="1 2">K23C18032701</strain>
    </source>
</reference>
<dbReference type="OrthoDB" id="983143at2"/>
<keyword evidence="1" id="KW-0378">Hydrolase</keyword>
<dbReference type="SUPFAM" id="SSF49464">
    <property type="entry name" value="Carboxypeptidase regulatory domain-like"/>
    <property type="match status" value="1"/>
</dbReference>
<dbReference type="Pfam" id="PF13715">
    <property type="entry name" value="CarbopepD_reg_2"/>
    <property type="match status" value="1"/>
</dbReference>
<dbReference type="Gene3D" id="2.60.40.1120">
    <property type="entry name" value="Carboxypeptidase-like, regulatory domain"/>
    <property type="match status" value="1"/>
</dbReference>
<name>A0A3E1NIC0_9BACT</name>
<dbReference type="InterPro" id="IPR043741">
    <property type="entry name" value="DUF5686"/>
</dbReference>
<dbReference type="EMBL" id="QTJU01000004">
    <property type="protein sequence ID" value="RFM27621.1"/>
    <property type="molecule type" value="Genomic_DNA"/>
</dbReference>
<evidence type="ECO:0000313" key="1">
    <source>
        <dbReference type="EMBL" id="RFM27621.1"/>
    </source>
</evidence>
<protein>
    <submittedName>
        <fullName evidence="1">Carboxypeptidase-like regulatory domain-containing protein</fullName>
    </submittedName>
</protein>
<dbReference type="Pfam" id="PF18939">
    <property type="entry name" value="DUF5686"/>
    <property type="match status" value="1"/>
</dbReference>
<dbReference type="RefSeq" id="WP_116847698.1">
    <property type="nucleotide sequence ID" value="NZ_QTJU01000004.1"/>
</dbReference>
<gene>
    <name evidence="1" type="ORF">DXN05_12955</name>
</gene>
<dbReference type="AlphaFoldDB" id="A0A3E1NIC0"/>
<proteinExistence type="predicted"/>
<keyword evidence="1" id="KW-0121">Carboxypeptidase</keyword>
<dbReference type="InterPro" id="IPR008969">
    <property type="entry name" value="CarboxyPept-like_regulatory"/>
</dbReference>
<keyword evidence="1" id="KW-0645">Protease</keyword>
<keyword evidence="2" id="KW-1185">Reference proteome</keyword>
<dbReference type="Proteomes" id="UP000261284">
    <property type="component" value="Unassembled WGS sequence"/>
</dbReference>
<dbReference type="GO" id="GO:0004180">
    <property type="term" value="F:carboxypeptidase activity"/>
    <property type="evidence" value="ECO:0007669"/>
    <property type="project" value="UniProtKB-KW"/>
</dbReference>
<evidence type="ECO:0000313" key="2">
    <source>
        <dbReference type="Proteomes" id="UP000261284"/>
    </source>
</evidence>